<evidence type="ECO:0008006" key="4">
    <source>
        <dbReference type="Google" id="ProtNLM"/>
    </source>
</evidence>
<dbReference type="Proteomes" id="UP000215747">
    <property type="component" value="Unassembled WGS sequence"/>
</dbReference>
<feature type="transmembrane region" description="Helical" evidence="1">
    <location>
        <begin position="542"/>
        <end position="569"/>
    </location>
</feature>
<dbReference type="Pfam" id="PF19484">
    <property type="entry name" value="DUF6020"/>
    <property type="match status" value="1"/>
</dbReference>
<keyword evidence="1" id="KW-1133">Transmembrane helix</keyword>
<protein>
    <recommendedName>
        <fullName evidence="4">Glycosyltransferase RgtA/B/C/D-like domain-containing protein</fullName>
    </recommendedName>
</protein>
<keyword evidence="1" id="KW-0472">Membrane</keyword>
<dbReference type="RefSeq" id="WP_094536493.1">
    <property type="nucleotide sequence ID" value="NZ_JANKBC010000006.1"/>
</dbReference>
<dbReference type="AlphaFoldDB" id="A0A256SW32"/>
<feature type="transmembrane region" description="Helical" evidence="1">
    <location>
        <begin position="348"/>
        <end position="366"/>
    </location>
</feature>
<feature type="transmembrane region" description="Helical" evidence="1">
    <location>
        <begin position="581"/>
        <end position="599"/>
    </location>
</feature>
<feature type="transmembrane region" description="Helical" evidence="1">
    <location>
        <begin position="66"/>
        <end position="85"/>
    </location>
</feature>
<accession>A0A256SW32</accession>
<name>A0A256SW32_LIMRT</name>
<feature type="transmembrane region" description="Helical" evidence="1">
    <location>
        <begin position="275"/>
        <end position="295"/>
    </location>
</feature>
<feature type="transmembrane region" description="Helical" evidence="1">
    <location>
        <begin position="34"/>
        <end position="54"/>
    </location>
</feature>
<organism evidence="2 3">
    <name type="scientific">Limosilactobacillus reuteri</name>
    <name type="common">Lactobacillus reuteri</name>
    <dbReference type="NCBI Taxonomy" id="1598"/>
    <lineage>
        <taxon>Bacteria</taxon>
        <taxon>Bacillati</taxon>
        <taxon>Bacillota</taxon>
        <taxon>Bacilli</taxon>
        <taxon>Lactobacillales</taxon>
        <taxon>Lactobacillaceae</taxon>
        <taxon>Limosilactobacillus</taxon>
    </lineage>
</organism>
<feature type="transmembrane region" description="Helical" evidence="1">
    <location>
        <begin position="12"/>
        <end position="28"/>
    </location>
</feature>
<gene>
    <name evidence="2" type="ORF">CBF96_00710</name>
</gene>
<keyword evidence="1" id="KW-0812">Transmembrane</keyword>
<dbReference type="InterPro" id="IPR046062">
    <property type="entry name" value="DUF6020"/>
</dbReference>
<feature type="transmembrane region" description="Helical" evidence="1">
    <location>
        <begin position="105"/>
        <end position="126"/>
    </location>
</feature>
<reference evidence="3" key="1">
    <citation type="submission" date="2017-05" db="EMBL/GenBank/DDBJ databases">
        <authorList>
            <person name="Lin X.B."/>
            <person name="Stothard P."/>
            <person name="Tasseva G."/>
            <person name="Walter J."/>
        </authorList>
    </citation>
    <scope>NUCLEOTIDE SEQUENCE [LARGE SCALE GENOMIC DNA]</scope>
    <source>
        <strain evidence="3">114h</strain>
    </source>
</reference>
<feature type="transmembrane region" description="Helical" evidence="1">
    <location>
        <begin position="147"/>
        <end position="165"/>
    </location>
</feature>
<reference evidence="2 3" key="2">
    <citation type="submission" date="2017-09" db="EMBL/GenBank/DDBJ databases">
        <title>Tripartite evolution among Lactobacillus johnsonii, Lactobacillus taiwanensis, Lactobacillus reuteri and their rodent host.</title>
        <authorList>
            <person name="Wang T."/>
            <person name="Knowles S."/>
            <person name="Cheng C."/>
        </authorList>
    </citation>
    <scope>NUCLEOTIDE SEQUENCE [LARGE SCALE GENOMIC DNA]</scope>
    <source>
        <strain evidence="2 3">114h</strain>
    </source>
</reference>
<feature type="transmembrane region" description="Helical" evidence="1">
    <location>
        <begin position="605"/>
        <end position="623"/>
    </location>
</feature>
<evidence type="ECO:0000256" key="1">
    <source>
        <dbReference type="SAM" id="Phobius"/>
    </source>
</evidence>
<proteinExistence type="predicted"/>
<feature type="transmembrane region" description="Helical" evidence="1">
    <location>
        <begin position="249"/>
        <end position="269"/>
    </location>
</feature>
<feature type="transmembrane region" description="Helical" evidence="1">
    <location>
        <begin position="324"/>
        <end position="341"/>
    </location>
</feature>
<dbReference type="EMBL" id="NGPL01000010">
    <property type="protein sequence ID" value="OYS71055.1"/>
    <property type="molecule type" value="Genomic_DNA"/>
</dbReference>
<evidence type="ECO:0000313" key="2">
    <source>
        <dbReference type="EMBL" id="OYS71055.1"/>
    </source>
</evidence>
<feature type="transmembrane region" description="Helical" evidence="1">
    <location>
        <begin position="219"/>
        <end position="237"/>
    </location>
</feature>
<sequence length="635" mass="72859">MIDKIKKYKKLELWIFAVFGMGVIYPTPISNDRFGQPFLNVLVNTLLVLTLFYFIEVRHLVEICFIDYFFGLIFSILYNFTFLFIAGEKPYTIMGTYYLHGAGNILITILAILGWTITFAGALALCSFGCQKYSNYSKKSFFKFERVFLVILVSWSLVIIFFLPGQISWDALKQFCEFEGKRVANLDFMYVPTNHNPWFVTLLIGSIFNIGNKILNPNFGIFLVILFQTLISAFIYTKVVQFIGQKSGKIMGIVSLVIFASPIFSSYVATIDKSTLYYAFCAAFYLCYVKIIMGVKNKHKALHTNDYLLYLLTMVLFSQFRNDALYISIISTLILLSFLVYKHVNITKLLLVLLSFVVIISGWKAYVHKINIVPGASSEALTIPTRQVSYVYINNPNSLTKKDKKIINKITPLDKIKKNYDINSGDNLKNLFPVNTFLNNPSLIKEVVQGKKKMQSNSKIKSDLREYLKVWLKAGLKHPFTYIKVYIAANSFYLNPFASPTNLYGSLFINFPTRVPYYVEPNWVDKYNYLFNDSVRLKAREFIGLILSFPVIAFFLNTAIATWFLIFLLYRSIKLRNLDMFIILVPLIGLVGLSTLVPINGYSRYVIGEIAIVLMAFACMFSVEKINIKRRGQRG</sequence>
<evidence type="ECO:0000313" key="3">
    <source>
        <dbReference type="Proteomes" id="UP000215747"/>
    </source>
</evidence>
<comment type="caution">
    <text evidence="2">The sequence shown here is derived from an EMBL/GenBank/DDBJ whole genome shotgun (WGS) entry which is preliminary data.</text>
</comment>